<organism evidence="1 2">
    <name type="scientific">Roseivirga seohaensis subsp. aquiponti</name>
    <dbReference type="NCBI Taxonomy" id="1566026"/>
    <lineage>
        <taxon>Bacteria</taxon>
        <taxon>Pseudomonadati</taxon>
        <taxon>Bacteroidota</taxon>
        <taxon>Cytophagia</taxon>
        <taxon>Cytophagales</taxon>
        <taxon>Roseivirgaceae</taxon>
        <taxon>Roseivirga</taxon>
    </lineage>
</organism>
<name>A0A0L8AL27_9BACT</name>
<sequence length="100" mass="11538">MILYNVTVAIEKTVEEDWKVWMRDIHIPEVMATGAFVEYKFFKVMREEEDSSSYSIQYFAEDHSKLQAYLGQHAPGLQQKAGEAFPGKFAAFRTLLQAVE</sequence>
<proteinExistence type="predicted"/>
<keyword evidence="2" id="KW-1185">Reference proteome</keyword>
<dbReference type="AlphaFoldDB" id="A0A0L8AL27"/>
<dbReference type="PATRIC" id="fig|1566026.4.peg.3622"/>
<comment type="caution">
    <text evidence="1">The sequence shown here is derived from an EMBL/GenBank/DDBJ whole genome shotgun (WGS) entry which is preliminary data.</text>
</comment>
<protein>
    <recommendedName>
        <fullName evidence="3">DUF4286 domain-containing protein</fullName>
    </recommendedName>
</protein>
<dbReference type="Proteomes" id="UP000036908">
    <property type="component" value="Unassembled WGS sequence"/>
</dbReference>
<dbReference type="Pfam" id="PF14114">
    <property type="entry name" value="DUF4286"/>
    <property type="match status" value="1"/>
</dbReference>
<gene>
    <name evidence="1" type="ORF">OB69_08945</name>
</gene>
<dbReference type="RefSeq" id="WP_053223376.1">
    <property type="nucleotide sequence ID" value="NZ_JSVA01000009.1"/>
</dbReference>
<evidence type="ECO:0000313" key="1">
    <source>
        <dbReference type="EMBL" id="KOF02951.1"/>
    </source>
</evidence>
<evidence type="ECO:0008006" key="3">
    <source>
        <dbReference type="Google" id="ProtNLM"/>
    </source>
</evidence>
<accession>A0A0L8AL27</accession>
<dbReference type="OrthoDB" id="1121837at2"/>
<evidence type="ECO:0000313" key="2">
    <source>
        <dbReference type="Proteomes" id="UP000036908"/>
    </source>
</evidence>
<dbReference type="InterPro" id="IPR025563">
    <property type="entry name" value="DUF4286"/>
</dbReference>
<reference evidence="2" key="1">
    <citation type="submission" date="2014-11" db="EMBL/GenBank/DDBJ databases">
        <title>Genome sequencing of Roseivirga sp. D-25.</title>
        <authorList>
            <person name="Selvaratnam C."/>
            <person name="Thevarajoo S."/>
            <person name="Goh K.M."/>
            <person name="Eee R."/>
            <person name="Chan K.-G."/>
            <person name="Chong C.S."/>
        </authorList>
    </citation>
    <scope>NUCLEOTIDE SEQUENCE [LARGE SCALE GENOMIC DNA]</scope>
    <source>
        <strain evidence="2">D-25</strain>
    </source>
</reference>
<dbReference type="EMBL" id="JSVA01000009">
    <property type="protein sequence ID" value="KOF02951.1"/>
    <property type="molecule type" value="Genomic_DNA"/>
</dbReference>